<comment type="subcellular location">
    <subcellularLocation>
        <location evidence="1">Cell membrane</location>
        <topology evidence="1">Multi-pass membrane protein</topology>
    </subcellularLocation>
</comment>
<reference evidence="10 11" key="1">
    <citation type="submission" date="2018-11" db="EMBL/GenBank/DDBJ databases">
        <title>Whole genome sequence of Bibersteinia trehalosi strain OADDL-BT1 an multidrug resistant pathogen isolate.</title>
        <authorList>
            <person name="Couger M."/>
            <person name="Ramachandran A."/>
        </authorList>
    </citation>
    <scope>NUCLEOTIDE SEQUENCE [LARGE SCALE GENOMIC DNA]</scope>
    <source>
        <strain evidence="10 11">OADDL-BT1</strain>
    </source>
</reference>
<gene>
    <name evidence="10" type="ORF">EIM44_00800</name>
</gene>
<feature type="transmembrane region" description="Helical" evidence="9">
    <location>
        <begin position="96"/>
        <end position="118"/>
    </location>
</feature>
<evidence type="ECO:0000256" key="7">
    <source>
        <dbReference type="ARBA" id="ARBA00022989"/>
    </source>
</evidence>
<accession>A0A426FKD4</accession>
<evidence type="ECO:0000313" key="10">
    <source>
        <dbReference type="EMBL" id="RRN05903.1"/>
    </source>
</evidence>
<dbReference type="NCBIfam" id="NF011647">
    <property type="entry name" value="PRK15065.1"/>
    <property type="match status" value="1"/>
</dbReference>
<feature type="transmembrane region" description="Helical" evidence="9">
    <location>
        <begin position="29"/>
        <end position="52"/>
    </location>
</feature>
<evidence type="ECO:0000256" key="4">
    <source>
        <dbReference type="ARBA" id="ARBA00022597"/>
    </source>
</evidence>
<feature type="transmembrane region" description="Helical" evidence="9">
    <location>
        <begin position="139"/>
        <end position="159"/>
    </location>
</feature>
<dbReference type="GO" id="GO:0005886">
    <property type="term" value="C:plasma membrane"/>
    <property type="evidence" value="ECO:0007669"/>
    <property type="project" value="UniProtKB-SubCell"/>
</dbReference>
<dbReference type="GO" id="GO:0009401">
    <property type="term" value="P:phosphoenolpyruvate-dependent sugar phosphotransferase system"/>
    <property type="evidence" value="ECO:0007669"/>
    <property type="project" value="UniProtKB-KW"/>
</dbReference>
<keyword evidence="8 9" id="KW-0472">Membrane</keyword>
<feature type="transmembrane region" description="Helical" evidence="9">
    <location>
        <begin position="207"/>
        <end position="237"/>
    </location>
</feature>
<sequence length="264" mass="27916">MTTMEIILVTLVAAVCGMGSVLDERQTHRPLIACTLVGWVLGDLQTGVIVGGTLEMLALGWMNVGAAMAPDAALASVIAAILVIKGGQDKGTAIAIAIPVAAAGQVLTIFVRTLTIFLQHKADKFAEQANFRGIEFCHFTGLALQALRVAIPTFFVALVAGTDSVTEALNAIPEVVTRGLQIAGGFIVVVGYAMVINMMRAEALMPFFFIGFVVASFSNYNLVGLGFLGACLAMIYIQLNPRFNATTQAPVQRKKLADNELEGL</sequence>
<dbReference type="PANTHER" id="PTHR32502">
    <property type="entry name" value="N-ACETYLGALACTOSAMINE PERMEASE II COMPONENT-RELATED"/>
    <property type="match status" value="1"/>
</dbReference>
<evidence type="ECO:0000256" key="6">
    <source>
        <dbReference type="ARBA" id="ARBA00022692"/>
    </source>
</evidence>
<evidence type="ECO:0000256" key="1">
    <source>
        <dbReference type="ARBA" id="ARBA00004651"/>
    </source>
</evidence>
<dbReference type="EMBL" id="RRUC01000004">
    <property type="protein sequence ID" value="RRN05903.1"/>
    <property type="molecule type" value="Genomic_DNA"/>
</dbReference>
<evidence type="ECO:0000256" key="2">
    <source>
        <dbReference type="ARBA" id="ARBA00022448"/>
    </source>
</evidence>
<dbReference type="RefSeq" id="WP_125134326.1">
    <property type="nucleotide sequence ID" value="NZ_RRUC01000004.1"/>
</dbReference>
<comment type="caution">
    <text evidence="10">The sequence shown here is derived from an EMBL/GenBank/DDBJ whole genome shotgun (WGS) entry which is preliminary data.</text>
</comment>
<dbReference type="InterPro" id="IPR050303">
    <property type="entry name" value="GatZ_KbaZ_carbometab"/>
</dbReference>
<dbReference type="PROSITE" id="PS51106">
    <property type="entry name" value="PTS_EIIC_TYPE_4"/>
    <property type="match status" value="1"/>
</dbReference>
<keyword evidence="2" id="KW-0813">Transport</keyword>
<name>A0A426FKD4_BIBTR</name>
<proteinExistence type="predicted"/>
<evidence type="ECO:0000256" key="3">
    <source>
        <dbReference type="ARBA" id="ARBA00022475"/>
    </source>
</evidence>
<dbReference type="STRING" id="1263831.F543_22120"/>
<evidence type="ECO:0000313" key="11">
    <source>
        <dbReference type="Proteomes" id="UP000276010"/>
    </source>
</evidence>
<dbReference type="Proteomes" id="UP000276010">
    <property type="component" value="Unassembled WGS sequence"/>
</dbReference>
<dbReference type="Pfam" id="PF03609">
    <property type="entry name" value="EII-Sor"/>
    <property type="match status" value="1"/>
</dbReference>
<keyword evidence="6 9" id="KW-0812">Transmembrane</keyword>
<dbReference type="NCBIfam" id="TIGR00822">
    <property type="entry name" value="EII-Sor"/>
    <property type="match status" value="1"/>
</dbReference>
<dbReference type="InterPro" id="IPR004700">
    <property type="entry name" value="PTS_IIC_man"/>
</dbReference>
<feature type="transmembrane region" description="Helical" evidence="9">
    <location>
        <begin position="179"/>
        <end position="195"/>
    </location>
</feature>
<feature type="transmembrane region" description="Helical" evidence="9">
    <location>
        <begin position="64"/>
        <end position="84"/>
    </location>
</feature>
<dbReference type="AlphaFoldDB" id="A0A426FKD4"/>
<keyword evidence="5" id="KW-0598">Phosphotransferase system</keyword>
<dbReference type="PANTHER" id="PTHR32502:SF4">
    <property type="entry name" value="PTS SYSTEM MANNOSE-SPECIFIC EIIC COMPONENT"/>
    <property type="match status" value="1"/>
</dbReference>
<evidence type="ECO:0000256" key="9">
    <source>
        <dbReference type="SAM" id="Phobius"/>
    </source>
</evidence>
<protein>
    <submittedName>
        <fullName evidence="10">PTS mannose/fructose/sorbose transporter subunit IIC</fullName>
    </submittedName>
</protein>
<keyword evidence="3" id="KW-1003">Cell membrane</keyword>
<keyword evidence="7 9" id="KW-1133">Transmembrane helix</keyword>
<organism evidence="10 11">
    <name type="scientific">Bibersteinia trehalosi</name>
    <name type="common">Pasteurella trehalosi</name>
    <dbReference type="NCBI Taxonomy" id="47735"/>
    <lineage>
        <taxon>Bacteria</taxon>
        <taxon>Pseudomonadati</taxon>
        <taxon>Pseudomonadota</taxon>
        <taxon>Gammaproteobacteria</taxon>
        <taxon>Pasteurellales</taxon>
        <taxon>Pasteurellaceae</taxon>
        <taxon>Bibersteinia</taxon>
    </lineage>
</organism>
<evidence type="ECO:0000256" key="8">
    <source>
        <dbReference type="ARBA" id="ARBA00023136"/>
    </source>
</evidence>
<keyword evidence="4" id="KW-0762">Sugar transport</keyword>
<evidence type="ECO:0000256" key="5">
    <source>
        <dbReference type="ARBA" id="ARBA00022683"/>
    </source>
</evidence>